<proteinExistence type="predicted"/>
<evidence type="ECO:0000259" key="1">
    <source>
        <dbReference type="Pfam" id="PF17667"/>
    </source>
</evidence>
<dbReference type="STRING" id="205917.A0A4Y9XLL5"/>
<sequence length="691" mass="79624">MKPVHHSVLSMSSGYFLGPMDPLDFLNHLVPAPVQGDGKPRTRPDVSFQRMADVKQETEMYSLYIEYCQRLDPEETMGYHGILSPSDSATTPFDECDEESPKLDVRVVTYHCSRLPSDDLSEDFARAERVDVLKHDSSEDPFNEVPDDTIFPFESHTNGGKKVRGEIIAHADAILQLQFRIFLFSIHIMGRKARLIRWDRSGAIVTEAFDYVEHPEPLAEFLWRYTFLSAAERGHDETVKSLLHVQERPEDYNAALDAICGTQYSTDRDNNGLLLLRMTPLDSCSPPLPPTPDAKSYYKAEPQLECNGWDYYVTAPQMNVRRPFGKGTRSLLVYDRHTGRVHHLKDTNRLISPELTVEHEVINELRQAGVKHVSTVHAAWDVAPHGQCYDSPTNAYYDFVDPKFLRQEPDDGEGWERVRVYRLITEEVGTLLGMFENWKEVVQAIADTLEALDGAEKAGWRHRDISAANIVLFNGRGLLIDWHLSQQSKLMNLEPEDGKKRRHQTGTRQFVSAGRLLDPYARHDAEDDRESVFWVLLWMAINFSQHSMSPSKIRNHIWRVFDYERITWEGHSKGGDGKESVMLSGRLDVHFSTKFYPPPLQRALNLMHAVLPYKYKIPRPPYINHPWDAKLIEMKERLYELDIKLYEEMMPLLKDPLWIHGKVVEILNTEEWPAGGAVEYPPCDEPLEFIW</sequence>
<accession>A0A4Y9XLL5</accession>
<organism evidence="2 3">
    <name type="scientific">Dentipellis fragilis</name>
    <dbReference type="NCBI Taxonomy" id="205917"/>
    <lineage>
        <taxon>Eukaryota</taxon>
        <taxon>Fungi</taxon>
        <taxon>Dikarya</taxon>
        <taxon>Basidiomycota</taxon>
        <taxon>Agaricomycotina</taxon>
        <taxon>Agaricomycetes</taxon>
        <taxon>Russulales</taxon>
        <taxon>Hericiaceae</taxon>
        <taxon>Dentipellis</taxon>
    </lineage>
</organism>
<protein>
    <recommendedName>
        <fullName evidence="1">Fungal-type protein kinase domain-containing protein</fullName>
    </recommendedName>
</protein>
<dbReference type="InterPro" id="IPR040976">
    <property type="entry name" value="Pkinase_fungal"/>
</dbReference>
<dbReference type="Gene3D" id="1.10.510.10">
    <property type="entry name" value="Transferase(Phosphotransferase) domain 1"/>
    <property type="match status" value="1"/>
</dbReference>
<comment type="caution">
    <text evidence="2">The sequence shown here is derived from an EMBL/GenBank/DDBJ whole genome shotgun (WGS) entry which is preliminary data.</text>
</comment>
<dbReference type="SUPFAM" id="SSF56112">
    <property type="entry name" value="Protein kinase-like (PK-like)"/>
    <property type="match status" value="1"/>
</dbReference>
<dbReference type="EMBL" id="SEOQ01001587">
    <property type="protein sequence ID" value="TFY51184.1"/>
    <property type="molecule type" value="Genomic_DNA"/>
</dbReference>
<gene>
    <name evidence="2" type="ORF">EVG20_g11122</name>
</gene>
<dbReference type="AlphaFoldDB" id="A0A4Y9XLL5"/>
<evidence type="ECO:0000313" key="2">
    <source>
        <dbReference type="EMBL" id="TFY51184.1"/>
    </source>
</evidence>
<feature type="domain" description="Fungal-type protein kinase" evidence="1">
    <location>
        <begin position="161"/>
        <end position="539"/>
    </location>
</feature>
<dbReference type="PANTHER" id="PTHR38248">
    <property type="entry name" value="FUNK1 6"/>
    <property type="match status" value="1"/>
</dbReference>
<dbReference type="Proteomes" id="UP000298327">
    <property type="component" value="Unassembled WGS sequence"/>
</dbReference>
<keyword evidence="3" id="KW-1185">Reference proteome</keyword>
<name>A0A4Y9XLL5_9AGAM</name>
<dbReference type="PANTHER" id="PTHR38248:SF2">
    <property type="entry name" value="FUNK1 11"/>
    <property type="match status" value="1"/>
</dbReference>
<reference evidence="2 3" key="1">
    <citation type="submission" date="2019-02" db="EMBL/GenBank/DDBJ databases">
        <title>Genome sequencing of the rare red list fungi Dentipellis fragilis.</title>
        <authorList>
            <person name="Buettner E."/>
            <person name="Kellner H."/>
        </authorList>
    </citation>
    <scope>NUCLEOTIDE SEQUENCE [LARGE SCALE GENOMIC DNA]</scope>
    <source>
        <strain evidence="2 3">DSM 105465</strain>
    </source>
</reference>
<dbReference type="InterPro" id="IPR011009">
    <property type="entry name" value="Kinase-like_dom_sf"/>
</dbReference>
<dbReference type="Pfam" id="PF17667">
    <property type="entry name" value="Pkinase_fungal"/>
    <property type="match status" value="1"/>
</dbReference>
<evidence type="ECO:0000313" key="3">
    <source>
        <dbReference type="Proteomes" id="UP000298327"/>
    </source>
</evidence>
<dbReference type="OrthoDB" id="5592585at2759"/>